<comment type="caution">
    <text evidence="1">The sequence shown here is derived from an EMBL/GenBank/DDBJ whole genome shotgun (WGS) entry which is preliminary data.</text>
</comment>
<organism evidence="1 2">
    <name type="scientific">Taibaiella soli</name>
    <dbReference type="NCBI Taxonomy" id="1649169"/>
    <lineage>
        <taxon>Bacteria</taxon>
        <taxon>Pseudomonadati</taxon>
        <taxon>Bacteroidota</taxon>
        <taxon>Chitinophagia</taxon>
        <taxon>Chitinophagales</taxon>
        <taxon>Chitinophagaceae</taxon>
        <taxon>Taibaiella</taxon>
    </lineage>
</organism>
<dbReference type="Gene3D" id="3.40.630.30">
    <property type="match status" value="1"/>
</dbReference>
<dbReference type="AlphaFoldDB" id="A0A2W2B9H0"/>
<reference evidence="1 2" key="1">
    <citation type="submission" date="2018-06" db="EMBL/GenBank/DDBJ databases">
        <title>Mucibacter soli gen. nov., sp. nov., a new member of the family Chitinophagaceae producing mucin.</title>
        <authorList>
            <person name="Kim M.-K."/>
            <person name="Park S."/>
            <person name="Kim T.-S."/>
            <person name="Joung Y."/>
            <person name="Han J.-H."/>
            <person name="Kim S.B."/>
        </authorList>
    </citation>
    <scope>NUCLEOTIDE SEQUENCE [LARGE SCALE GENOMIC DNA]</scope>
    <source>
        <strain evidence="1 2">R1-15</strain>
    </source>
</reference>
<dbReference type="EMBL" id="QKTW01000016">
    <property type="protein sequence ID" value="PZF72909.1"/>
    <property type="molecule type" value="Genomic_DNA"/>
</dbReference>
<name>A0A2W2B9H0_9BACT</name>
<protein>
    <recommendedName>
        <fullName evidence="3">GNAT family N-acetyltransferase</fullName>
    </recommendedName>
</protein>
<evidence type="ECO:0008006" key="3">
    <source>
        <dbReference type="Google" id="ProtNLM"/>
    </source>
</evidence>
<proteinExistence type="predicted"/>
<dbReference type="Proteomes" id="UP000248745">
    <property type="component" value="Unassembled WGS sequence"/>
</dbReference>
<dbReference type="SUPFAM" id="SSF55729">
    <property type="entry name" value="Acyl-CoA N-acyltransferases (Nat)"/>
    <property type="match status" value="1"/>
</dbReference>
<evidence type="ECO:0000313" key="1">
    <source>
        <dbReference type="EMBL" id="PZF72909.1"/>
    </source>
</evidence>
<keyword evidence="2" id="KW-1185">Reference proteome</keyword>
<accession>A0A2W2B9H0</accession>
<gene>
    <name evidence="1" type="ORF">DN068_10890</name>
</gene>
<sequence length="373" mass="43883">MFESTDDLPAAWNAMLPTGHFLRKEQLVVNEAAQLPDVQFLYGIILRQKKPVALVYFQVLCLQDYHVNKEGIKAWQFSLWNSFTTVTRPKLLVAGHLFRHDIASFYAIPLLSSYEAFLCYNEAINAALYRSKACAVLVKDMPEKLVTYFQHFAPQYLLLRNDISMEMILDESWQTFKDYEASLKHKYAQRVRKLRQNWDSLKVRELNFLETENCKTELYALYRQVSNKQQIRLGLLNEDFLPLLKKHNGDALKIWAVYEEEKMIAFLSAWIKGDDFDMFYIGFDYDRNTALNLYFNILYFSVEQAILHRKKQLILGRTALDAKARLGCQPRYLSTFIFIKNSLLRNYIIRAQQRLTADEGSTWENKHPFKKDS</sequence>
<dbReference type="InterPro" id="IPR016181">
    <property type="entry name" value="Acyl_CoA_acyltransferase"/>
</dbReference>
<evidence type="ECO:0000313" key="2">
    <source>
        <dbReference type="Proteomes" id="UP000248745"/>
    </source>
</evidence>